<dbReference type="InterPro" id="IPR017695">
    <property type="entry name" value="Se-dep_Mo_hydrolase_YqeB"/>
</dbReference>
<reference evidence="1 2" key="1">
    <citation type="submission" date="2015-06" db="EMBL/GenBank/DDBJ databases">
        <title>Draft genome sequence of the purine-degrading Clostridium cylindrosporum HC-1 (DSM 605).</title>
        <authorList>
            <person name="Poehlein A."/>
            <person name="Schiel-Bengelsdorf B."/>
            <person name="Bengelsdorf F."/>
            <person name="Daniel R."/>
            <person name="Duerre P."/>
        </authorList>
    </citation>
    <scope>NUCLEOTIDE SEQUENCE [LARGE SCALE GENOMIC DNA]</scope>
    <source>
        <strain evidence="1 2">DSM 605</strain>
    </source>
</reference>
<dbReference type="Proteomes" id="UP000036756">
    <property type="component" value="Unassembled WGS sequence"/>
</dbReference>
<gene>
    <name evidence="1" type="ORF">CLCY_4c00520</name>
</gene>
<protein>
    <submittedName>
        <fullName evidence="1">Selenium-dependent molybdenum hydroxylase system protein, YqeB family</fullName>
    </submittedName>
</protein>
<name>A0A0J8DCU7_CLOCY</name>
<dbReference type="InterPro" id="IPR036291">
    <property type="entry name" value="NAD(P)-bd_dom_sf"/>
</dbReference>
<dbReference type="EMBL" id="LFVU01000024">
    <property type="protein sequence ID" value="KMT22079.1"/>
    <property type="molecule type" value="Genomic_DNA"/>
</dbReference>
<evidence type="ECO:0000313" key="1">
    <source>
        <dbReference type="EMBL" id="KMT22079.1"/>
    </source>
</evidence>
<dbReference type="STRING" id="1121307.CLCY_4c00520"/>
<sequence length="272" mass="29245">MNKTVVIRGAGDLASGIAHRLYSCGFNVLMLDIKEPLVIRRTVAFADAIFNGTATVEGVTGVLCESIEDIEKAFKDRKIAVIIDEKCQIVKKFKVDALVDAILAKRNIGTFKGMAPIVIGLGPGFTAGEDVDAVVETNRGHYLGKLILNGSAEPNTGAPGNIMGYTLERVINAPATGRIHHNKNIGDVVKKDEVIATIDGTPVRSKLDGALRGLIREGTFVKQGLKIADTDPRGKVDYCYEISEKARAIGGGVLEAILHLSYRRENSEKCIS</sequence>
<dbReference type="NCBIfam" id="TIGR03309">
    <property type="entry name" value="matur_yqeB"/>
    <property type="match status" value="1"/>
</dbReference>
<dbReference type="AlphaFoldDB" id="A0A0J8DCU7"/>
<proteinExistence type="predicted"/>
<accession>A0A0J8DCU7</accession>
<dbReference type="SUPFAM" id="SSF51735">
    <property type="entry name" value="NAD(P)-binding Rossmann-fold domains"/>
    <property type="match status" value="1"/>
</dbReference>
<dbReference type="PATRIC" id="fig|1121307.3.peg.1704"/>
<organism evidence="1 2">
    <name type="scientific">Clostridium cylindrosporum DSM 605</name>
    <dbReference type="NCBI Taxonomy" id="1121307"/>
    <lineage>
        <taxon>Bacteria</taxon>
        <taxon>Bacillati</taxon>
        <taxon>Bacillota</taxon>
        <taxon>Clostridia</taxon>
        <taxon>Eubacteriales</taxon>
        <taxon>Clostridiaceae</taxon>
        <taxon>Clostridium</taxon>
    </lineage>
</organism>
<dbReference type="Gene3D" id="3.40.630.10">
    <property type="entry name" value="Zn peptidases"/>
    <property type="match status" value="1"/>
</dbReference>
<evidence type="ECO:0000313" key="2">
    <source>
        <dbReference type="Proteomes" id="UP000036756"/>
    </source>
</evidence>
<dbReference type="RefSeq" id="WP_048570181.1">
    <property type="nucleotide sequence ID" value="NZ_LFVU01000024.1"/>
</dbReference>
<dbReference type="OrthoDB" id="9815497at2"/>
<keyword evidence="2" id="KW-1185">Reference proteome</keyword>
<comment type="caution">
    <text evidence="1">The sequence shown here is derived from an EMBL/GenBank/DDBJ whole genome shotgun (WGS) entry which is preliminary data.</text>
</comment>